<gene>
    <name evidence="3" type="ORF">HU200_050323</name>
</gene>
<evidence type="ECO:0000313" key="3">
    <source>
        <dbReference type="EMBL" id="KAF8671044.1"/>
    </source>
</evidence>
<keyword evidence="4" id="KW-1185">Reference proteome</keyword>
<protein>
    <submittedName>
        <fullName evidence="3">Uncharacterized protein</fullName>
    </submittedName>
</protein>
<comment type="caution">
    <text evidence="3">The sequence shown here is derived from an EMBL/GenBank/DDBJ whole genome shotgun (WGS) entry which is preliminary data.</text>
</comment>
<feature type="signal peptide" evidence="2">
    <location>
        <begin position="1"/>
        <end position="16"/>
    </location>
</feature>
<reference evidence="3" key="1">
    <citation type="submission" date="2020-07" db="EMBL/GenBank/DDBJ databases">
        <title>Genome sequence and genetic diversity analysis of an under-domesticated orphan crop, white fonio (Digitaria exilis).</title>
        <authorList>
            <person name="Bennetzen J.L."/>
            <person name="Chen S."/>
            <person name="Ma X."/>
            <person name="Wang X."/>
            <person name="Yssel A.E.J."/>
            <person name="Chaluvadi S.R."/>
            <person name="Johnson M."/>
            <person name="Gangashetty P."/>
            <person name="Hamidou F."/>
            <person name="Sanogo M.D."/>
            <person name="Zwaenepoel A."/>
            <person name="Wallace J."/>
            <person name="Van De Peer Y."/>
            <person name="Van Deynze A."/>
        </authorList>
    </citation>
    <scope>NUCLEOTIDE SEQUENCE</scope>
    <source>
        <tissue evidence="3">Leaves</tissue>
    </source>
</reference>
<feature type="chain" id="PRO_5032671938" evidence="2">
    <location>
        <begin position="17"/>
        <end position="752"/>
    </location>
</feature>
<dbReference type="AlphaFoldDB" id="A0A835EBF1"/>
<dbReference type="Proteomes" id="UP000636709">
    <property type="component" value="Unassembled WGS sequence"/>
</dbReference>
<keyword evidence="2" id="KW-0732">Signal</keyword>
<sequence>MLPFLLLAQIIVGVKCQRAAGPITSACQPGRTHGGGSPKWREEIRLRISQEAEGVLQSPPLCFRRFDGFSNQDHPSIFRRRQRTSDVAAAAATSPLPQLPGSSSNLTITSAKELATQVGSSGGGGEARPQIQGTTGRDIVVAAVGPYHHHHLLSDSAPPLITRAKKCAIVMFLVGRFGLDDADFLDWVRSNQDRARRCYERDSFVMSAEALAEMLLLDACLLLFAVFLVRTSVRVDHRPAELAKESNDKGKVSIYLSADISLHMKPTRLDLLMLDNQIPFFVLSELHRRLKGTLFPDINHSIEELALSCFDDIHPSCFRTPQGAGFPLVVHHLLHLFHWSRVPRGRHMVGVSSIVPKEPEPHLPSATELVKESLTRFSEAHREGCSSLDISFRRKTLGMCGVYSWPYGPRPMGQPIARAFGPTRAQPSTTPFVPVPARPDGSAGPGPRPRHCVPARPGTTEAGPWHAAHLAHPPTRLPPTSLFPSSRSSSLLVAGGTLGCPSLLLLATPGHRRILPAMNIFPPPAASPDGRRARPPPHGLRLSSIPVVYRADGWHDTSGHCRAIVPPRHGQEAGVPCVDYGCGTAAQHDTKTLSCRTVPGHVVPVPHRARAMSGWAAHMAIYSGVVSIPALCIHNYSDSVFRSLIAFEQNHLRCGLGVTAYSICMARLLQSEADVKNDKEVVEFFGGLRDEYGDTCMPDDLLDLCKDVEAHQQSRAGRVVKGIGRQCFPRQTVTFFVIVGAIVSIATLPSKS</sequence>
<feature type="region of interest" description="Disordered" evidence="1">
    <location>
        <begin position="428"/>
        <end position="449"/>
    </location>
</feature>
<dbReference type="EMBL" id="JACEFO010002248">
    <property type="protein sequence ID" value="KAF8671044.1"/>
    <property type="molecule type" value="Genomic_DNA"/>
</dbReference>
<dbReference type="PANTHER" id="PTHR31170">
    <property type="entry name" value="BNAC04G53230D PROTEIN"/>
    <property type="match status" value="1"/>
</dbReference>
<name>A0A835EBF1_9POAL</name>
<evidence type="ECO:0000256" key="2">
    <source>
        <dbReference type="SAM" id="SignalP"/>
    </source>
</evidence>
<dbReference type="Pfam" id="PF03140">
    <property type="entry name" value="DUF247"/>
    <property type="match status" value="2"/>
</dbReference>
<evidence type="ECO:0000256" key="1">
    <source>
        <dbReference type="SAM" id="MobiDB-lite"/>
    </source>
</evidence>
<organism evidence="3 4">
    <name type="scientific">Digitaria exilis</name>
    <dbReference type="NCBI Taxonomy" id="1010633"/>
    <lineage>
        <taxon>Eukaryota</taxon>
        <taxon>Viridiplantae</taxon>
        <taxon>Streptophyta</taxon>
        <taxon>Embryophyta</taxon>
        <taxon>Tracheophyta</taxon>
        <taxon>Spermatophyta</taxon>
        <taxon>Magnoliopsida</taxon>
        <taxon>Liliopsida</taxon>
        <taxon>Poales</taxon>
        <taxon>Poaceae</taxon>
        <taxon>PACMAD clade</taxon>
        <taxon>Panicoideae</taxon>
        <taxon>Panicodae</taxon>
        <taxon>Paniceae</taxon>
        <taxon>Anthephorinae</taxon>
        <taxon>Digitaria</taxon>
    </lineage>
</organism>
<proteinExistence type="predicted"/>
<dbReference type="PANTHER" id="PTHR31170:SF25">
    <property type="entry name" value="BNAA09G04570D PROTEIN"/>
    <property type="match status" value="1"/>
</dbReference>
<evidence type="ECO:0000313" key="4">
    <source>
        <dbReference type="Proteomes" id="UP000636709"/>
    </source>
</evidence>
<dbReference type="InterPro" id="IPR004158">
    <property type="entry name" value="DUF247_pln"/>
</dbReference>
<dbReference type="OrthoDB" id="630095at2759"/>
<accession>A0A835EBF1</accession>